<dbReference type="GeneID" id="30205780"/>
<keyword evidence="2" id="KW-0479">Metal-binding</keyword>
<evidence type="ECO:0000256" key="1">
    <source>
        <dbReference type="ARBA" id="ARBA00004123"/>
    </source>
</evidence>
<dbReference type="GO" id="GO:0005634">
    <property type="term" value="C:nucleus"/>
    <property type="evidence" value="ECO:0007669"/>
    <property type="project" value="UniProtKB-SubCell"/>
</dbReference>
<reference evidence="10" key="1">
    <citation type="submission" date="2013-07" db="EMBL/GenBank/DDBJ databases">
        <authorList>
            <consortium name="The Broad Institute Genome Sequencing Platform"/>
            <person name="Cuomo C."/>
            <person name="Litvintseva A."/>
            <person name="Chen Y."/>
            <person name="Heitman J."/>
            <person name="Sun S."/>
            <person name="Springer D."/>
            <person name="Dromer F."/>
            <person name="Young S.K."/>
            <person name="Zeng Q."/>
            <person name="Gargeya S."/>
            <person name="Fitzgerald M."/>
            <person name="Abouelleil A."/>
            <person name="Alvarado L."/>
            <person name="Berlin A.M."/>
            <person name="Chapman S.B."/>
            <person name="Dewar J."/>
            <person name="Goldberg J."/>
            <person name="Griggs A."/>
            <person name="Gujja S."/>
            <person name="Hansen M."/>
            <person name="Howarth C."/>
            <person name="Imamovic A."/>
            <person name="Larimer J."/>
            <person name="McCowan C."/>
            <person name="Murphy C."/>
            <person name="Pearson M."/>
            <person name="Priest M."/>
            <person name="Roberts A."/>
            <person name="Saif S."/>
            <person name="Shea T."/>
            <person name="Sykes S."/>
            <person name="Wortman J."/>
            <person name="Nusbaum C."/>
            <person name="Birren B."/>
        </authorList>
    </citation>
    <scope>NUCLEOTIDE SEQUENCE</scope>
    <source>
        <strain evidence="10">CBS 10118</strain>
    </source>
</reference>
<dbReference type="Proteomes" id="UP000092730">
    <property type="component" value="Chromosome 1"/>
</dbReference>
<dbReference type="PANTHER" id="PTHR47540:SF2">
    <property type="entry name" value="ZN(II)2CYS6 TRANSCRIPTION FACTOR (EUROFUNG)"/>
    <property type="match status" value="1"/>
</dbReference>
<reference evidence="10" key="2">
    <citation type="submission" date="2024-02" db="EMBL/GenBank/DDBJ databases">
        <title>Comparative genomics of Cryptococcus and Kwoniella reveals pathogenesis evolution and contrasting modes of karyotype evolution via chromosome fusion or intercentromeric recombination.</title>
        <authorList>
            <person name="Coelho M.A."/>
            <person name="David-Palma M."/>
            <person name="Shea T."/>
            <person name="Bowers K."/>
            <person name="McGinley-Smith S."/>
            <person name="Mohammad A.W."/>
            <person name="Gnirke A."/>
            <person name="Yurkov A.M."/>
            <person name="Nowrousian M."/>
            <person name="Sun S."/>
            <person name="Cuomo C.A."/>
            <person name="Heitman J."/>
        </authorList>
    </citation>
    <scope>NUCLEOTIDE SEQUENCE</scope>
    <source>
        <strain evidence="10">CBS 10118</strain>
    </source>
</reference>
<keyword evidence="8" id="KW-0812">Transmembrane</keyword>
<dbReference type="Gene3D" id="4.10.240.10">
    <property type="entry name" value="Zn(2)-C6 fungal-type DNA-binding domain"/>
    <property type="match status" value="1"/>
</dbReference>
<evidence type="ECO:0000256" key="6">
    <source>
        <dbReference type="ARBA" id="ARBA00023242"/>
    </source>
</evidence>
<dbReference type="Pfam" id="PF00172">
    <property type="entry name" value="Zn_clus"/>
    <property type="match status" value="1"/>
</dbReference>
<dbReference type="KEGG" id="kbi:30205780"/>
<dbReference type="GO" id="GO:0045944">
    <property type="term" value="P:positive regulation of transcription by RNA polymerase II"/>
    <property type="evidence" value="ECO:0007669"/>
    <property type="project" value="TreeGrafter"/>
</dbReference>
<dbReference type="PROSITE" id="PS50048">
    <property type="entry name" value="ZN2_CY6_FUNGAL_2"/>
    <property type="match status" value="1"/>
</dbReference>
<dbReference type="InterPro" id="IPR051711">
    <property type="entry name" value="Stress_Response_Reg"/>
</dbReference>
<keyword evidence="3" id="KW-0805">Transcription regulation</keyword>
<evidence type="ECO:0000313" key="10">
    <source>
        <dbReference type="EMBL" id="WVW80702.1"/>
    </source>
</evidence>
<gene>
    <name evidence="10" type="ORF">I302_102688</name>
</gene>
<keyword evidence="8" id="KW-0472">Membrane</keyword>
<feature type="transmembrane region" description="Helical" evidence="8">
    <location>
        <begin position="630"/>
        <end position="651"/>
    </location>
</feature>
<dbReference type="InterPro" id="IPR007219">
    <property type="entry name" value="XnlR_reg_dom"/>
</dbReference>
<evidence type="ECO:0000256" key="4">
    <source>
        <dbReference type="ARBA" id="ARBA00023125"/>
    </source>
</evidence>
<dbReference type="CDD" id="cd12148">
    <property type="entry name" value="fungal_TF_MHR"/>
    <property type="match status" value="1"/>
</dbReference>
<accession>A0AAJ8K4R2</accession>
<dbReference type="PANTHER" id="PTHR47540">
    <property type="entry name" value="THIAMINE REPRESSIBLE GENES REGULATORY PROTEIN THI5"/>
    <property type="match status" value="1"/>
</dbReference>
<dbReference type="GO" id="GO:0000981">
    <property type="term" value="F:DNA-binding transcription factor activity, RNA polymerase II-specific"/>
    <property type="evidence" value="ECO:0007669"/>
    <property type="project" value="InterPro"/>
</dbReference>
<dbReference type="GO" id="GO:0043565">
    <property type="term" value="F:sequence-specific DNA binding"/>
    <property type="evidence" value="ECO:0007669"/>
    <property type="project" value="TreeGrafter"/>
</dbReference>
<feature type="domain" description="Zn(2)-C6 fungal-type" evidence="9">
    <location>
        <begin position="24"/>
        <end position="53"/>
    </location>
</feature>
<dbReference type="GO" id="GO:0006351">
    <property type="term" value="P:DNA-templated transcription"/>
    <property type="evidence" value="ECO:0007669"/>
    <property type="project" value="InterPro"/>
</dbReference>
<feature type="region of interest" description="Disordered" evidence="7">
    <location>
        <begin position="1"/>
        <end position="22"/>
    </location>
</feature>
<protein>
    <recommendedName>
        <fullName evidence="9">Zn(2)-C6 fungal-type domain-containing protein</fullName>
    </recommendedName>
</protein>
<evidence type="ECO:0000313" key="11">
    <source>
        <dbReference type="Proteomes" id="UP000092730"/>
    </source>
</evidence>
<dbReference type="RefSeq" id="XP_065725610.1">
    <property type="nucleotide sequence ID" value="XM_065869538.1"/>
</dbReference>
<dbReference type="InterPro" id="IPR001138">
    <property type="entry name" value="Zn2Cys6_DnaBD"/>
</dbReference>
<keyword evidence="5" id="KW-0804">Transcription</keyword>
<dbReference type="InterPro" id="IPR036864">
    <property type="entry name" value="Zn2-C6_fun-type_DNA-bd_sf"/>
</dbReference>
<keyword evidence="8" id="KW-1133">Transmembrane helix</keyword>
<feature type="compositionally biased region" description="Polar residues" evidence="7">
    <location>
        <begin position="67"/>
        <end position="83"/>
    </location>
</feature>
<evidence type="ECO:0000256" key="8">
    <source>
        <dbReference type="SAM" id="Phobius"/>
    </source>
</evidence>
<proteinExistence type="predicted"/>
<evidence type="ECO:0000256" key="2">
    <source>
        <dbReference type="ARBA" id="ARBA00022723"/>
    </source>
</evidence>
<keyword evidence="4" id="KW-0238">DNA-binding</keyword>
<dbReference type="GO" id="GO:0008270">
    <property type="term" value="F:zinc ion binding"/>
    <property type="evidence" value="ECO:0007669"/>
    <property type="project" value="InterPro"/>
</dbReference>
<feature type="region of interest" description="Disordered" evidence="7">
    <location>
        <begin position="256"/>
        <end position="277"/>
    </location>
</feature>
<organism evidence="10 11">
    <name type="scientific">Kwoniella bestiolae CBS 10118</name>
    <dbReference type="NCBI Taxonomy" id="1296100"/>
    <lineage>
        <taxon>Eukaryota</taxon>
        <taxon>Fungi</taxon>
        <taxon>Dikarya</taxon>
        <taxon>Basidiomycota</taxon>
        <taxon>Agaricomycotina</taxon>
        <taxon>Tremellomycetes</taxon>
        <taxon>Tremellales</taxon>
        <taxon>Cryptococcaceae</taxon>
        <taxon>Kwoniella</taxon>
    </lineage>
</organism>
<evidence type="ECO:0000256" key="3">
    <source>
        <dbReference type="ARBA" id="ARBA00023015"/>
    </source>
</evidence>
<dbReference type="SMART" id="SM00066">
    <property type="entry name" value="GAL4"/>
    <property type="match status" value="1"/>
</dbReference>
<keyword evidence="6" id="KW-0539">Nucleus</keyword>
<dbReference type="SMART" id="SM00906">
    <property type="entry name" value="Fungal_trans"/>
    <property type="match status" value="1"/>
</dbReference>
<name>A0AAJ8K4R2_9TREE</name>
<sequence>MGKARETDSGDPEVPKRRKLNSHACDACNAAKAKCEGGQPCSRCTRSDKMCQYSRVDGRRNRGKLSSHISSTHRMLASSSDVSRSPVFERVNTGQPDKEGGHNVTHAPSSEGNPASIPAMPVDQLMGIVDSTIGGSSNAPLMPDQNEAGAIAHTDQVMDPSATSAVNLQDPLFTSGWPSEPVHAAVDIISSVTSQQSQGSAPSQHAIRTLQHDMPDERLSAASWKQDDPSRSSCSGFLDSVYRSLSTTLSLRSFPRTINDMPESDDEDTGQETPSFLPPESDAQLWVDCYFDHSSVSYRFLSRAIIQQSFVALYADKPLHPEDTILLLIVLAVGCLWSASWKNLDPMEKRSQAKRIYNMATRTRNNLQQKSTTSLRTVQIELVTVQLQLGLSHFRAAWIHLGTAARIGQMLGLHRHHIDNPVSVEQSRQLAFWVTFILDRYLSAVLGLPTILREEDINQAYFCEHSPLSDGTVIDPTDAKALPGSLVHIKLGHILGHCLQYVMRTSSSSHEVRHQGTLQLEQELDEWQRSIPSFFKPRTVRIKDSTSQFYMVDHLFERQRRTVEGAYWFIRLLLYRNFLLEEFLSASPGALDALPHRQVPNEVRKCVEAAMAIAEMAAEIKDDTQYNGTYWTSAYFTFCAIAVLLVYMMLYDDALDDKEIRKILESAQLGLARMTWTTQTEWQSLLQESQKFVDIAEARHRRWGGIDWDQIFLSQSRAPSPGAGGTSSTNMLSGGINVNDLQFWQDVQLMCAIGLPSGSAELNSLVRLPE</sequence>
<evidence type="ECO:0000256" key="7">
    <source>
        <dbReference type="SAM" id="MobiDB-lite"/>
    </source>
</evidence>
<evidence type="ECO:0000259" key="9">
    <source>
        <dbReference type="PROSITE" id="PS50048"/>
    </source>
</evidence>
<dbReference type="EMBL" id="CP144541">
    <property type="protein sequence ID" value="WVW80702.1"/>
    <property type="molecule type" value="Genomic_DNA"/>
</dbReference>
<comment type="subcellular location">
    <subcellularLocation>
        <location evidence="1">Nucleus</location>
    </subcellularLocation>
</comment>
<dbReference type="CDD" id="cd00067">
    <property type="entry name" value="GAL4"/>
    <property type="match status" value="1"/>
</dbReference>
<dbReference type="AlphaFoldDB" id="A0AAJ8K4R2"/>
<keyword evidence="11" id="KW-1185">Reference proteome</keyword>
<feature type="region of interest" description="Disordered" evidence="7">
    <location>
        <begin position="55"/>
        <end position="116"/>
    </location>
</feature>
<evidence type="ECO:0000256" key="5">
    <source>
        <dbReference type="ARBA" id="ARBA00023163"/>
    </source>
</evidence>
<dbReference type="SUPFAM" id="SSF57701">
    <property type="entry name" value="Zn2/Cys6 DNA-binding domain"/>
    <property type="match status" value="1"/>
</dbReference>
<dbReference type="Pfam" id="PF04082">
    <property type="entry name" value="Fungal_trans"/>
    <property type="match status" value="1"/>
</dbReference>